<accession>A0A2P6MT87</accession>
<evidence type="ECO:0000313" key="2">
    <source>
        <dbReference type="EMBL" id="PRP74906.1"/>
    </source>
</evidence>
<sequence length="190" mass="21390">MTNNISTDGFGDIHSQWNESPRGLPVQMDENLGDDIVVDESPLNLLSSEDFALDSDVLSTTRFLPRQLSTNLGSVQLWDRKPSSQDDSQEIEVSITGPTLPAGTTATICITLLVHNKHFVLYQSVDQISVDGRFTLPELSRIPQYHQITDPGRPHINKKTEMRVEIVVELEARESEFNINTFHELIFISK</sequence>
<name>A0A2P6MT87_9EUKA</name>
<gene>
    <name evidence="2" type="ORF">PROFUN_16093</name>
</gene>
<organism evidence="2 3">
    <name type="scientific">Planoprotostelium fungivorum</name>
    <dbReference type="NCBI Taxonomy" id="1890364"/>
    <lineage>
        <taxon>Eukaryota</taxon>
        <taxon>Amoebozoa</taxon>
        <taxon>Evosea</taxon>
        <taxon>Variosea</taxon>
        <taxon>Cavosteliida</taxon>
        <taxon>Cavosteliaceae</taxon>
        <taxon>Planoprotostelium</taxon>
    </lineage>
</organism>
<dbReference type="EMBL" id="MDYQ01000431">
    <property type="protein sequence ID" value="PRP74906.1"/>
    <property type="molecule type" value="Genomic_DNA"/>
</dbReference>
<reference evidence="2 3" key="1">
    <citation type="journal article" date="2018" name="Genome Biol. Evol.">
        <title>Multiple Roots of Fruiting Body Formation in Amoebozoa.</title>
        <authorList>
            <person name="Hillmann F."/>
            <person name="Forbes G."/>
            <person name="Novohradska S."/>
            <person name="Ferling I."/>
            <person name="Riege K."/>
            <person name="Groth M."/>
            <person name="Westermann M."/>
            <person name="Marz M."/>
            <person name="Spaller T."/>
            <person name="Winckler T."/>
            <person name="Schaap P."/>
            <person name="Glockner G."/>
        </authorList>
    </citation>
    <scope>NUCLEOTIDE SEQUENCE [LARGE SCALE GENOMIC DNA]</scope>
    <source>
        <strain evidence="2 3">Jena</strain>
    </source>
</reference>
<dbReference type="Proteomes" id="UP000241769">
    <property type="component" value="Unassembled WGS sequence"/>
</dbReference>
<dbReference type="AlphaFoldDB" id="A0A2P6MT87"/>
<evidence type="ECO:0000256" key="1">
    <source>
        <dbReference type="SAM" id="MobiDB-lite"/>
    </source>
</evidence>
<keyword evidence="3" id="KW-1185">Reference proteome</keyword>
<comment type="caution">
    <text evidence="2">The sequence shown here is derived from an EMBL/GenBank/DDBJ whole genome shotgun (WGS) entry which is preliminary data.</text>
</comment>
<protein>
    <submittedName>
        <fullName evidence="2">Uncharacterized protein</fullName>
    </submittedName>
</protein>
<proteinExistence type="predicted"/>
<evidence type="ECO:0000313" key="3">
    <source>
        <dbReference type="Proteomes" id="UP000241769"/>
    </source>
</evidence>
<feature type="region of interest" description="Disordered" evidence="1">
    <location>
        <begin position="1"/>
        <end position="22"/>
    </location>
</feature>
<dbReference type="InParanoid" id="A0A2P6MT87"/>